<evidence type="ECO:0000313" key="3">
    <source>
        <dbReference type="Proteomes" id="UP000799424"/>
    </source>
</evidence>
<name>A0A6A6ZUU0_9PLEO</name>
<dbReference type="EMBL" id="MU006230">
    <property type="protein sequence ID" value="KAF2824576.1"/>
    <property type="molecule type" value="Genomic_DNA"/>
</dbReference>
<proteinExistence type="predicted"/>
<dbReference type="Proteomes" id="UP000799424">
    <property type="component" value="Unassembled WGS sequence"/>
</dbReference>
<protein>
    <recommendedName>
        <fullName evidence="1">2EXR domain-containing protein</fullName>
    </recommendedName>
</protein>
<accession>A0A6A6ZUU0</accession>
<keyword evidence="3" id="KW-1185">Reference proteome</keyword>
<reference evidence="2" key="1">
    <citation type="journal article" date="2020" name="Stud. Mycol.">
        <title>101 Dothideomycetes genomes: a test case for predicting lifestyles and emergence of pathogens.</title>
        <authorList>
            <person name="Haridas S."/>
            <person name="Albert R."/>
            <person name="Binder M."/>
            <person name="Bloem J."/>
            <person name="Labutti K."/>
            <person name="Salamov A."/>
            <person name="Andreopoulos B."/>
            <person name="Baker S."/>
            <person name="Barry K."/>
            <person name="Bills G."/>
            <person name="Bluhm B."/>
            <person name="Cannon C."/>
            <person name="Castanera R."/>
            <person name="Culley D."/>
            <person name="Daum C."/>
            <person name="Ezra D."/>
            <person name="Gonzalez J."/>
            <person name="Henrissat B."/>
            <person name="Kuo A."/>
            <person name="Liang C."/>
            <person name="Lipzen A."/>
            <person name="Lutzoni F."/>
            <person name="Magnuson J."/>
            <person name="Mondo S."/>
            <person name="Nolan M."/>
            <person name="Ohm R."/>
            <person name="Pangilinan J."/>
            <person name="Park H.-J."/>
            <person name="Ramirez L."/>
            <person name="Alfaro M."/>
            <person name="Sun H."/>
            <person name="Tritt A."/>
            <person name="Yoshinaga Y."/>
            <person name="Zwiers L.-H."/>
            <person name="Turgeon B."/>
            <person name="Goodwin S."/>
            <person name="Spatafora J."/>
            <person name="Crous P."/>
            <person name="Grigoriev I."/>
        </authorList>
    </citation>
    <scope>NUCLEOTIDE SEQUENCE</scope>
    <source>
        <strain evidence="2">CBS 113818</strain>
    </source>
</reference>
<sequence>MSFSPASTAIFHLFPNLAAELRNQIWHDALPDTTTPALVPWKPGFWYVREAEPEIEWRPAHDLIIEVPIEMPTAFANHEARSIALAYVRDLQLKTVARGQDQNPVFTRPFEPLNDALLMQPSEIEAIAWEAAKRLYQDDMEGVHLSAYSDLKSIAMSATCLRRENAMQYVVELLDYYTSVDTLFVVVNDELDDQACAFEPAPGDAYEWTGNLQEFVRGTTGLAVGDGVVESLVCTEEVKKAFSQAGIGQPWFVVRPVRAIRT</sequence>
<dbReference type="OrthoDB" id="3800252at2759"/>
<dbReference type="Pfam" id="PF20150">
    <property type="entry name" value="2EXR"/>
    <property type="match status" value="1"/>
</dbReference>
<dbReference type="InterPro" id="IPR045518">
    <property type="entry name" value="2EXR"/>
</dbReference>
<evidence type="ECO:0000313" key="2">
    <source>
        <dbReference type="EMBL" id="KAF2824576.1"/>
    </source>
</evidence>
<gene>
    <name evidence="2" type="ORF">CC86DRAFT_371865</name>
</gene>
<dbReference type="AlphaFoldDB" id="A0A6A6ZUU0"/>
<organism evidence="2 3">
    <name type="scientific">Ophiobolus disseminans</name>
    <dbReference type="NCBI Taxonomy" id="1469910"/>
    <lineage>
        <taxon>Eukaryota</taxon>
        <taxon>Fungi</taxon>
        <taxon>Dikarya</taxon>
        <taxon>Ascomycota</taxon>
        <taxon>Pezizomycotina</taxon>
        <taxon>Dothideomycetes</taxon>
        <taxon>Pleosporomycetidae</taxon>
        <taxon>Pleosporales</taxon>
        <taxon>Pleosporineae</taxon>
        <taxon>Phaeosphaeriaceae</taxon>
        <taxon>Ophiobolus</taxon>
    </lineage>
</organism>
<evidence type="ECO:0000259" key="1">
    <source>
        <dbReference type="Pfam" id="PF20150"/>
    </source>
</evidence>
<feature type="domain" description="2EXR" evidence="1">
    <location>
        <begin position="11"/>
        <end position="92"/>
    </location>
</feature>